<dbReference type="InterPro" id="IPR030817">
    <property type="entry name" value="Myo_inos_IolD"/>
</dbReference>
<evidence type="ECO:0000256" key="2">
    <source>
        <dbReference type="ARBA" id="ARBA00023052"/>
    </source>
</evidence>
<keyword evidence="7" id="KW-0378">Hydrolase</keyword>
<dbReference type="Pfam" id="PF02775">
    <property type="entry name" value="TPP_enzyme_C"/>
    <property type="match status" value="1"/>
</dbReference>
<dbReference type="EC" id="3.7.1.22" evidence="7"/>
<dbReference type="InterPro" id="IPR012000">
    <property type="entry name" value="Thiamin_PyroP_enz_cen_dom"/>
</dbReference>
<dbReference type="SUPFAM" id="SSF52518">
    <property type="entry name" value="Thiamin diphosphate-binding fold (THDP-binding)"/>
    <property type="match status" value="2"/>
</dbReference>
<dbReference type="InterPro" id="IPR029035">
    <property type="entry name" value="DHS-like_NAD/FAD-binding_dom"/>
</dbReference>
<comment type="similarity">
    <text evidence="1 3">Belongs to the TPP enzyme family.</text>
</comment>
<dbReference type="Gene3D" id="3.40.50.1220">
    <property type="entry name" value="TPP-binding domain"/>
    <property type="match status" value="1"/>
</dbReference>
<dbReference type="Pfam" id="PF00205">
    <property type="entry name" value="TPP_enzyme_M"/>
    <property type="match status" value="1"/>
</dbReference>
<dbReference type="InterPro" id="IPR011766">
    <property type="entry name" value="TPP_enzyme_TPP-bd"/>
</dbReference>
<feature type="domain" description="Thiamine pyrophosphate enzyme N-terminal TPP-binding" evidence="6">
    <location>
        <begin position="37"/>
        <end position="134"/>
    </location>
</feature>
<evidence type="ECO:0000256" key="1">
    <source>
        <dbReference type="ARBA" id="ARBA00007812"/>
    </source>
</evidence>
<dbReference type="PROSITE" id="PS00187">
    <property type="entry name" value="TPP_ENZYMES"/>
    <property type="match status" value="1"/>
</dbReference>
<gene>
    <name evidence="7" type="primary">iolD</name>
    <name evidence="7" type="ORF">WKW80_31235</name>
</gene>
<dbReference type="InterPro" id="IPR012001">
    <property type="entry name" value="Thiamin_PyroP_enz_TPP-bd_dom"/>
</dbReference>
<keyword evidence="8" id="KW-1185">Reference proteome</keyword>
<organism evidence="7 8">
    <name type="scientific">Variovorax humicola</name>
    <dbReference type="NCBI Taxonomy" id="1769758"/>
    <lineage>
        <taxon>Bacteria</taxon>
        <taxon>Pseudomonadati</taxon>
        <taxon>Pseudomonadota</taxon>
        <taxon>Betaproteobacteria</taxon>
        <taxon>Burkholderiales</taxon>
        <taxon>Comamonadaceae</taxon>
        <taxon>Variovorax</taxon>
    </lineage>
</organism>
<dbReference type="InterPro" id="IPR045229">
    <property type="entry name" value="TPP_enz"/>
</dbReference>
<dbReference type="GO" id="GO:0102481">
    <property type="term" value="F:3D-(3,5/4)-trihydroxycyclohexane-1,2-dione hydrolase activity"/>
    <property type="evidence" value="ECO:0007669"/>
    <property type="project" value="UniProtKB-EC"/>
</dbReference>
<evidence type="ECO:0000313" key="7">
    <source>
        <dbReference type="EMBL" id="MEJ8826447.1"/>
    </source>
</evidence>
<evidence type="ECO:0000313" key="8">
    <source>
        <dbReference type="Proteomes" id="UP001363010"/>
    </source>
</evidence>
<evidence type="ECO:0000259" key="5">
    <source>
        <dbReference type="Pfam" id="PF02775"/>
    </source>
</evidence>
<dbReference type="RefSeq" id="WP_340367482.1">
    <property type="nucleotide sequence ID" value="NZ_JBBKZV010000034.1"/>
</dbReference>
<dbReference type="EMBL" id="JBBKZV010000034">
    <property type="protein sequence ID" value="MEJ8826447.1"/>
    <property type="molecule type" value="Genomic_DNA"/>
</dbReference>
<dbReference type="CDD" id="cd07035">
    <property type="entry name" value="TPP_PYR_POX_like"/>
    <property type="match status" value="1"/>
</dbReference>
<comment type="caution">
    <text evidence="7">The sequence shown here is derived from an EMBL/GenBank/DDBJ whole genome shotgun (WGS) entry which is preliminary data.</text>
</comment>
<evidence type="ECO:0000256" key="3">
    <source>
        <dbReference type="RuleBase" id="RU362132"/>
    </source>
</evidence>
<sequence>MTNKTQRITMAQALVRHLAALRVEMTDGTLAPYVGGVFSIFGHGNVAGLGEALAAERHALPTLRAHNEQGMANAAVAYAKTQFRQRIMAVTTSIGPGATNLVTAAALAHVNRLPVLLLPGDVFASRAPDPVLQQLEDFGSGDLSVNECLRPVTRYFDRIVRPEQILSALPRAIQTLTDPAQCGPVCLSLPQDVQTEAFDCPEHFLHPETLRFRRTPADHGELARATHLLRAAERPLLVVGGGVLYSQAWDALRAFAEAHGVPVAETQAGKGSMHWDHPLNLGAIGVTGSPAANALAREADLVFAVGTRLQDFTTGSNSLLGHVAMLSLNVQAFDATKRGCTSLVADARAGLEQLQDVLAGWHAAPQWTARTRDLAASWVARVTELTTTPPQGELPYDAEVIGAVRDSAADSPANDIVVCAAGTLPAELHKLWRAGAPGGYHMEYGYSTMGYEIAGGLGVKLARPEKEVIVMVGDGSYMMMNSEIATSVLLGRKLIVVVLDNRGYGCIHRLQRASGSPQFNNMLDDCVPEGGNASAIDFAGHARSMGAGAVHVENIAGLREALRAARAAHGTQVIVIDTTAERTTADGGCWWEVAIPEVSARAEVNEARARYEAAKRDQKL</sequence>
<keyword evidence="2 3" id="KW-0786">Thiamine pyrophosphate</keyword>
<dbReference type="NCBIfam" id="TIGR04377">
    <property type="entry name" value="myo_inos_iolD"/>
    <property type="match status" value="1"/>
</dbReference>
<dbReference type="Proteomes" id="UP001363010">
    <property type="component" value="Unassembled WGS sequence"/>
</dbReference>
<dbReference type="PANTHER" id="PTHR18968">
    <property type="entry name" value="THIAMINE PYROPHOSPHATE ENZYMES"/>
    <property type="match status" value="1"/>
</dbReference>
<name>A0ABU8WAL7_9BURK</name>
<evidence type="ECO:0000259" key="4">
    <source>
        <dbReference type="Pfam" id="PF00205"/>
    </source>
</evidence>
<dbReference type="Pfam" id="PF02776">
    <property type="entry name" value="TPP_enzyme_N"/>
    <property type="match status" value="1"/>
</dbReference>
<dbReference type="SUPFAM" id="SSF52467">
    <property type="entry name" value="DHS-like NAD/FAD-binding domain"/>
    <property type="match status" value="1"/>
</dbReference>
<dbReference type="Gene3D" id="3.40.50.970">
    <property type="match status" value="2"/>
</dbReference>
<accession>A0ABU8WAL7</accession>
<evidence type="ECO:0000259" key="6">
    <source>
        <dbReference type="Pfam" id="PF02776"/>
    </source>
</evidence>
<dbReference type="InterPro" id="IPR000399">
    <property type="entry name" value="TPP-bd_CS"/>
</dbReference>
<proteinExistence type="inferred from homology"/>
<protein>
    <submittedName>
        <fullName evidence="7">3D-(3,5/4)-trihydroxycyclohexane-1,2-dione acylhydrolase (Decyclizing)</fullName>
        <ecNumber evidence="7">3.7.1.22</ecNumber>
    </submittedName>
</protein>
<dbReference type="InterPro" id="IPR029061">
    <property type="entry name" value="THDP-binding"/>
</dbReference>
<dbReference type="PANTHER" id="PTHR18968:SF9">
    <property type="entry name" value="3D-(3,5_4)-TRIHYDROXYCYCLOHEXANE-1,2-DIONE HYDROLASE"/>
    <property type="match status" value="1"/>
</dbReference>
<feature type="domain" description="Thiamine pyrophosphate enzyme TPP-binding" evidence="5">
    <location>
        <begin position="421"/>
        <end position="575"/>
    </location>
</feature>
<reference evidence="7 8" key="1">
    <citation type="submission" date="2024-03" db="EMBL/GenBank/DDBJ databases">
        <title>Novel species of the genus Variovorax.</title>
        <authorList>
            <person name="Liu Q."/>
            <person name="Xin Y.-H."/>
        </authorList>
    </citation>
    <scope>NUCLEOTIDE SEQUENCE [LARGE SCALE GENOMIC DNA]</scope>
    <source>
        <strain evidence="7 8">KACC 18501</strain>
    </source>
</reference>
<feature type="domain" description="Thiamine pyrophosphate enzyme central" evidence="4">
    <location>
        <begin position="222"/>
        <end position="354"/>
    </location>
</feature>